<dbReference type="Proteomes" id="UP001143981">
    <property type="component" value="Unassembled WGS sequence"/>
</dbReference>
<organism evidence="1 2">
    <name type="scientific">Coemansia biformis</name>
    <dbReference type="NCBI Taxonomy" id="1286918"/>
    <lineage>
        <taxon>Eukaryota</taxon>
        <taxon>Fungi</taxon>
        <taxon>Fungi incertae sedis</taxon>
        <taxon>Zoopagomycota</taxon>
        <taxon>Kickxellomycotina</taxon>
        <taxon>Kickxellomycetes</taxon>
        <taxon>Kickxellales</taxon>
        <taxon>Kickxellaceae</taxon>
        <taxon>Coemansia</taxon>
    </lineage>
</organism>
<gene>
    <name evidence="1" type="ORF">LPJ61_004322</name>
</gene>
<evidence type="ECO:0000313" key="2">
    <source>
        <dbReference type="Proteomes" id="UP001143981"/>
    </source>
</evidence>
<sequence>MSIGTVTIASYTTEVQFEIDIPVNGTAMQLMEVASATLGLTASHRLYYLCNSIAYCYVDPATDLGTIKDHWIGNCYFLFMTDAEYQRQLASATISFGRKIFMSPSSFM</sequence>
<dbReference type="EMBL" id="JANBOI010000943">
    <property type="protein sequence ID" value="KAJ1727927.1"/>
    <property type="molecule type" value="Genomic_DNA"/>
</dbReference>
<reference evidence="1" key="1">
    <citation type="submission" date="2022-07" db="EMBL/GenBank/DDBJ databases">
        <title>Phylogenomic reconstructions and comparative analyses of Kickxellomycotina fungi.</title>
        <authorList>
            <person name="Reynolds N.K."/>
            <person name="Stajich J.E."/>
            <person name="Barry K."/>
            <person name="Grigoriev I.V."/>
            <person name="Crous P."/>
            <person name="Smith M.E."/>
        </authorList>
    </citation>
    <scope>NUCLEOTIDE SEQUENCE</scope>
    <source>
        <strain evidence="1">BCRC 34381</strain>
    </source>
</reference>
<proteinExistence type="predicted"/>
<evidence type="ECO:0000313" key="1">
    <source>
        <dbReference type="EMBL" id="KAJ1727927.1"/>
    </source>
</evidence>
<comment type="caution">
    <text evidence="1">The sequence shown here is derived from an EMBL/GenBank/DDBJ whole genome shotgun (WGS) entry which is preliminary data.</text>
</comment>
<accession>A0A9W7Y9R2</accession>
<name>A0A9W7Y9R2_9FUNG</name>
<protein>
    <submittedName>
        <fullName evidence="1">Uncharacterized protein</fullName>
    </submittedName>
</protein>
<dbReference type="AlphaFoldDB" id="A0A9W7Y9R2"/>
<keyword evidence="2" id="KW-1185">Reference proteome</keyword>